<dbReference type="OrthoDB" id="4723711at2759"/>
<gene>
    <name evidence="2" type="ORF">Micbo1qcDRAFT_106441</name>
</gene>
<reference evidence="3" key="1">
    <citation type="submission" date="2016-02" db="EMBL/GenBank/DDBJ databases">
        <title>Draft genome sequence of Microdochium bolleyi, a fungal endophyte of beachgrass.</title>
        <authorList>
            <consortium name="DOE Joint Genome Institute"/>
            <person name="David A.S."/>
            <person name="May G."/>
            <person name="Haridas S."/>
            <person name="Lim J."/>
            <person name="Wang M."/>
            <person name="Labutti K."/>
            <person name="Lipzen A."/>
            <person name="Barry K."/>
            <person name="Grigoriev I.V."/>
        </authorList>
    </citation>
    <scope>NUCLEOTIDE SEQUENCE [LARGE SCALE GENOMIC DNA]</scope>
    <source>
        <strain evidence="3">J235TASD1</strain>
    </source>
</reference>
<organism evidence="2 3">
    <name type="scientific">Microdochium bolleyi</name>
    <dbReference type="NCBI Taxonomy" id="196109"/>
    <lineage>
        <taxon>Eukaryota</taxon>
        <taxon>Fungi</taxon>
        <taxon>Dikarya</taxon>
        <taxon>Ascomycota</taxon>
        <taxon>Pezizomycotina</taxon>
        <taxon>Sordariomycetes</taxon>
        <taxon>Xylariomycetidae</taxon>
        <taxon>Xylariales</taxon>
        <taxon>Microdochiaceae</taxon>
        <taxon>Microdochium</taxon>
    </lineage>
</organism>
<dbReference type="Proteomes" id="UP000070501">
    <property type="component" value="Unassembled WGS sequence"/>
</dbReference>
<keyword evidence="3" id="KW-1185">Reference proteome</keyword>
<protein>
    <recommendedName>
        <fullName evidence="1">F-box domain-containing protein</fullName>
    </recommendedName>
</protein>
<dbReference type="EMBL" id="KQ964291">
    <property type="protein sequence ID" value="KXJ85195.1"/>
    <property type="molecule type" value="Genomic_DNA"/>
</dbReference>
<feature type="non-terminal residue" evidence="2">
    <location>
        <position position="181"/>
    </location>
</feature>
<dbReference type="AlphaFoldDB" id="A0A136IJW2"/>
<proteinExistence type="predicted"/>
<evidence type="ECO:0000313" key="3">
    <source>
        <dbReference type="Proteomes" id="UP000070501"/>
    </source>
</evidence>
<evidence type="ECO:0000259" key="1">
    <source>
        <dbReference type="Pfam" id="PF00646"/>
    </source>
</evidence>
<dbReference type="InParanoid" id="A0A136IJW2"/>
<feature type="domain" description="F-box" evidence="1">
    <location>
        <begin position="5"/>
        <end position="29"/>
    </location>
</feature>
<dbReference type="Pfam" id="PF00646">
    <property type="entry name" value="F-box"/>
    <property type="match status" value="1"/>
</dbReference>
<accession>A0A136IJW2</accession>
<sequence>MERAPPEIWCLIAEFLPTGDLRSLRLTCKYQAWHLFHILARHFCVLGTLRCFKEFRSFLDTVPRQYTRRITIYNGRWPSYSRYEWERSSLMLSDRYLRTHQSSQGEMEAAYRRYRQFLSEKSQPVDAEVVREVLTKLPRLSSVKVSCLRPWTRKPQNPHLFALRNDIWVSPTFDGTMDGIM</sequence>
<dbReference type="InterPro" id="IPR001810">
    <property type="entry name" value="F-box_dom"/>
</dbReference>
<name>A0A136IJW2_9PEZI</name>
<evidence type="ECO:0000313" key="2">
    <source>
        <dbReference type="EMBL" id="KXJ85195.1"/>
    </source>
</evidence>